<dbReference type="InterPro" id="IPR002933">
    <property type="entry name" value="Peptidase_M20"/>
</dbReference>
<proteinExistence type="predicted"/>
<organism evidence="1 2">
    <name type="scientific">Bacillus carboniphilus</name>
    <dbReference type="NCBI Taxonomy" id="86663"/>
    <lineage>
        <taxon>Bacteria</taxon>
        <taxon>Bacillati</taxon>
        <taxon>Bacillota</taxon>
        <taxon>Bacilli</taxon>
        <taxon>Bacillales</taxon>
        <taxon>Bacillaceae</taxon>
        <taxon>Bacillus</taxon>
    </lineage>
</organism>
<dbReference type="Proteomes" id="UP001500782">
    <property type="component" value="Unassembled WGS sequence"/>
</dbReference>
<reference evidence="1 2" key="1">
    <citation type="journal article" date="2019" name="Int. J. Syst. Evol. Microbiol.">
        <title>The Global Catalogue of Microorganisms (GCM) 10K type strain sequencing project: providing services to taxonomists for standard genome sequencing and annotation.</title>
        <authorList>
            <consortium name="The Broad Institute Genomics Platform"/>
            <consortium name="The Broad Institute Genome Sequencing Center for Infectious Disease"/>
            <person name="Wu L."/>
            <person name="Ma J."/>
        </authorList>
    </citation>
    <scope>NUCLEOTIDE SEQUENCE [LARGE SCALE GENOMIC DNA]</scope>
    <source>
        <strain evidence="1 2">JCM 9731</strain>
    </source>
</reference>
<dbReference type="InterPro" id="IPR050072">
    <property type="entry name" value="Peptidase_M20A"/>
</dbReference>
<evidence type="ECO:0000313" key="1">
    <source>
        <dbReference type="EMBL" id="GAA0344643.1"/>
    </source>
</evidence>
<dbReference type="Pfam" id="PF01546">
    <property type="entry name" value="Peptidase_M20"/>
    <property type="match status" value="1"/>
</dbReference>
<dbReference type="Gene3D" id="3.40.630.10">
    <property type="entry name" value="Zn peptidases"/>
    <property type="match status" value="1"/>
</dbReference>
<keyword evidence="2" id="KW-1185">Reference proteome</keyword>
<evidence type="ECO:0000313" key="2">
    <source>
        <dbReference type="Proteomes" id="UP001500782"/>
    </source>
</evidence>
<dbReference type="PANTHER" id="PTHR43808">
    <property type="entry name" value="ACETYLORNITHINE DEACETYLASE"/>
    <property type="match status" value="1"/>
</dbReference>
<accession>A0ABN0WR83</accession>
<dbReference type="PIRSF" id="PIRSF010386">
    <property type="entry name" value="RocB"/>
    <property type="match status" value="1"/>
</dbReference>
<dbReference type="InterPro" id="IPR012166">
    <property type="entry name" value="Uncharacterised_RocB"/>
</dbReference>
<dbReference type="EMBL" id="BAAADJ010000063">
    <property type="protein sequence ID" value="GAA0344643.1"/>
    <property type="molecule type" value="Genomic_DNA"/>
</dbReference>
<protein>
    <submittedName>
        <fullName evidence="1">M20/M25/M40 family metallo-hydrolase</fullName>
    </submittedName>
</protein>
<dbReference type="PANTHER" id="PTHR43808:SF27">
    <property type="entry name" value="PROTEIN ROCB"/>
    <property type="match status" value="1"/>
</dbReference>
<gene>
    <name evidence="1" type="ORF">GCM10008967_38800</name>
</gene>
<sequence length="553" mass="63707">MYEQLKGLSTFEQVELLTKTLVSYPSYSGTEGETLKANVVQEIIYSFPYFQQSPEHVWSQSILEDLYQRKNVFALIRSNKKTKRTIILHAHIDTVHTSDYGAIQSIAHQPDALLRYFKQDHVPEELKKEAESGDWLFGRGSLDMQSGVAVHLANMLYFSENLDELEGNLLFIFNPDEEAEHVGIKAAVKELYRLYKTENFQFELAINNDFITPLYEGDQTKYIYTGTAGKVLPAFYIQGRESHVGEALTAIDPTVLSSEIVRRVAYNLDFMEEIDGEHVMPPSVLLQRDEKEAYNVQTPLSATLYLNYFIYEKSIQNVIYELKAVTQEVAEDMSAKMQKTYESYCRERNIAEKSIDWSIKVQTFQEFVKELEDRGVNTTEITTRVFASNGERDARQIAFRLIRELVAHDPGTTPRIIVFLATPYLPNHTIERDTPEGKRIIASIEKAANEISDATGEQFAMKRFFPFLADGNFLNFSGSETDLQMLRENFPAQEKLFPIPFDEMKEMQIPAINLGVYGKDGHRWTERVYKPYSFETLPLLIRSVIKHLFRETK</sequence>
<dbReference type="SUPFAM" id="SSF53187">
    <property type="entry name" value="Zn-dependent exopeptidases"/>
    <property type="match status" value="1"/>
</dbReference>
<comment type="caution">
    <text evidence="1">The sequence shown here is derived from an EMBL/GenBank/DDBJ whole genome shotgun (WGS) entry which is preliminary data.</text>
</comment>
<name>A0ABN0WR83_9BACI</name>